<dbReference type="STRING" id="1759059.ATE48_15005"/>
<dbReference type="InParanoid" id="A0A1B1AKN8"/>
<dbReference type="Proteomes" id="UP000092498">
    <property type="component" value="Chromosome"/>
</dbReference>
<dbReference type="KEGG" id="cbot:ATE48_15005"/>
<proteinExistence type="predicted"/>
<dbReference type="AlphaFoldDB" id="A0A1B1AKN8"/>
<evidence type="ECO:0000313" key="2">
    <source>
        <dbReference type="Proteomes" id="UP000092498"/>
    </source>
</evidence>
<evidence type="ECO:0000313" key="1">
    <source>
        <dbReference type="EMBL" id="ANP47132.1"/>
    </source>
</evidence>
<organism evidence="1 2">
    <name type="scientific">Candidatus Viadribacter manganicus</name>
    <dbReference type="NCBI Taxonomy" id="1759059"/>
    <lineage>
        <taxon>Bacteria</taxon>
        <taxon>Pseudomonadati</taxon>
        <taxon>Pseudomonadota</taxon>
        <taxon>Alphaproteobacteria</taxon>
        <taxon>Hyphomonadales</taxon>
        <taxon>Hyphomonadaceae</taxon>
        <taxon>Candidatus Viadribacter</taxon>
    </lineage>
</organism>
<dbReference type="Pfam" id="PF10722">
    <property type="entry name" value="YbjN"/>
    <property type="match status" value="1"/>
</dbReference>
<dbReference type="InterPro" id="IPR019660">
    <property type="entry name" value="Put_sensory_transdc_reg_YbjN"/>
</dbReference>
<dbReference type="CDD" id="cd17033">
    <property type="entry name" value="DR1245-like"/>
    <property type="match status" value="1"/>
</dbReference>
<dbReference type="OrthoDB" id="9792176at2"/>
<reference evidence="1 2" key="1">
    <citation type="submission" date="2015-11" db="EMBL/GenBank/DDBJ databases">
        <title>Whole-Genome Sequence of Candidatus Oderbacter manganicum from the National Park Lower Oder Valley, Germany.</title>
        <authorList>
            <person name="Braun B."/>
            <person name="Liere K."/>
            <person name="Szewzyk U."/>
        </authorList>
    </citation>
    <scope>NUCLEOTIDE SEQUENCE [LARGE SCALE GENOMIC DNA]</scope>
    <source>
        <strain evidence="1 2">OTSz_A_272</strain>
    </source>
</reference>
<dbReference type="EMBL" id="CP013244">
    <property type="protein sequence ID" value="ANP47132.1"/>
    <property type="molecule type" value="Genomic_DNA"/>
</dbReference>
<protein>
    <recommendedName>
        <fullName evidence="3">YbjN domain-containing protein</fullName>
    </recommendedName>
</protein>
<accession>A0A1B1AKN8</accession>
<evidence type="ECO:0008006" key="3">
    <source>
        <dbReference type="Google" id="ProtNLM"/>
    </source>
</evidence>
<sequence>MDLWIDDEAETSSDPMDTVEAVIGSDDRFQCERAEDGDVHFSFKTSWGESVGYFSYRHELPALLFTLGFEIQAPVSRRMEATKLASLINENLWLGHFDVWSDDGTIIFRHAMPMIGRDEISIGEIQAMLAAAMDAAERFSPAFQYVILGNMSAEDSSAAALFETCGEA</sequence>
<keyword evidence="2" id="KW-1185">Reference proteome</keyword>
<name>A0A1B1AKN8_9PROT</name>
<gene>
    <name evidence="1" type="ORF">ATE48_15005</name>
</gene>
<dbReference type="RefSeq" id="WP_066772865.1">
    <property type="nucleotide sequence ID" value="NZ_CP013244.1"/>
</dbReference>